<evidence type="ECO:0000313" key="4">
    <source>
        <dbReference type="EMBL" id="NML15469.1"/>
    </source>
</evidence>
<comment type="similarity">
    <text evidence="1">In the N-terminal section; belongs to the LpxK family.</text>
</comment>
<evidence type="ECO:0000313" key="5">
    <source>
        <dbReference type="Proteomes" id="UP000574067"/>
    </source>
</evidence>
<dbReference type="AlphaFoldDB" id="A0A848FAK3"/>
<comment type="caution">
    <text evidence="4">The sequence shown here is derived from an EMBL/GenBank/DDBJ whole genome shotgun (WGS) entry which is preliminary data.</text>
</comment>
<comment type="similarity">
    <text evidence="2">In the C-terminal section; belongs to the UPF0434 family.</text>
</comment>
<evidence type="ECO:0000256" key="1">
    <source>
        <dbReference type="ARBA" id="ARBA00061313"/>
    </source>
</evidence>
<dbReference type="Proteomes" id="UP000574067">
    <property type="component" value="Unassembled WGS sequence"/>
</dbReference>
<dbReference type="Gene3D" id="2.20.25.10">
    <property type="match status" value="1"/>
</dbReference>
<evidence type="ECO:0000256" key="2">
    <source>
        <dbReference type="ARBA" id="ARBA00061381"/>
    </source>
</evidence>
<dbReference type="SUPFAM" id="SSF158997">
    <property type="entry name" value="Trm112p-like"/>
    <property type="match status" value="1"/>
</dbReference>
<organism evidence="4 5">
    <name type="scientific">Azohydromonas caseinilytica</name>
    <dbReference type="NCBI Taxonomy" id="2728836"/>
    <lineage>
        <taxon>Bacteria</taxon>
        <taxon>Pseudomonadati</taxon>
        <taxon>Pseudomonadota</taxon>
        <taxon>Betaproteobacteria</taxon>
        <taxon>Burkholderiales</taxon>
        <taxon>Sphaerotilaceae</taxon>
        <taxon>Azohydromonas</taxon>
    </lineage>
</organism>
<dbReference type="PANTHER" id="PTHR33505:SF4">
    <property type="entry name" value="PROTEIN PREY, MITOCHONDRIAL"/>
    <property type="match status" value="1"/>
</dbReference>
<sequence length="76" mass="8300">MSLDHRLIELLVCPVCKGPLELLRDTQLQPRELLCPADRLAYPIRDGLPVMLENEARSLDAPAAPLSPTPDDAAAI</sequence>
<proteinExistence type="inferred from homology"/>
<keyword evidence="5" id="KW-1185">Reference proteome</keyword>
<dbReference type="Pfam" id="PF03966">
    <property type="entry name" value="Trm112p"/>
    <property type="match status" value="1"/>
</dbReference>
<gene>
    <name evidence="4" type="ORF">HHL10_10830</name>
</gene>
<dbReference type="PANTHER" id="PTHR33505">
    <property type="entry name" value="ZGC:162634"/>
    <property type="match status" value="1"/>
</dbReference>
<comment type="similarity">
    <text evidence="3">Belongs to the UPF0434 family.</text>
</comment>
<evidence type="ECO:0000256" key="3">
    <source>
        <dbReference type="HAMAP-Rule" id="MF_01187"/>
    </source>
</evidence>
<dbReference type="GO" id="GO:0005829">
    <property type="term" value="C:cytosol"/>
    <property type="evidence" value="ECO:0007669"/>
    <property type="project" value="TreeGrafter"/>
</dbReference>
<protein>
    <recommendedName>
        <fullName evidence="3">UPF0434 protein HHL10_10830</fullName>
    </recommendedName>
</protein>
<dbReference type="RefSeq" id="WP_169160374.1">
    <property type="nucleotide sequence ID" value="NZ_JABBFW010000006.1"/>
</dbReference>
<reference evidence="4 5" key="1">
    <citation type="submission" date="2020-04" db="EMBL/GenBank/DDBJ databases">
        <title>Azohydromonas sp. isolated from soil.</title>
        <authorList>
            <person name="Dahal R.H."/>
        </authorList>
    </citation>
    <scope>NUCLEOTIDE SEQUENCE [LARGE SCALE GENOMIC DNA]</scope>
    <source>
        <strain evidence="4 5">G-1-1-14</strain>
    </source>
</reference>
<dbReference type="EMBL" id="JABBFW010000006">
    <property type="protein sequence ID" value="NML15469.1"/>
    <property type="molecule type" value="Genomic_DNA"/>
</dbReference>
<dbReference type="FunFam" id="2.20.25.10:FF:000002">
    <property type="entry name" value="UPF0434 protein YcaR"/>
    <property type="match status" value="1"/>
</dbReference>
<dbReference type="InterPro" id="IPR005651">
    <property type="entry name" value="Trm112-like"/>
</dbReference>
<dbReference type="HAMAP" id="MF_01187">
    <property type="entry name" value="UPF0434"/>
    <property type="match status" value="1"/>
</dbReference>
<accession>A0A848FAK3</accession>
<name>A0A848FAK3_9BURK</name>